<dbReference type="GO" id="GO:0046872">
    <property type="term" value="F:metal ion binding"/>
    <property type="evidence" value="ECO:0007669"/>
    <property type="project" value="UniProtKB-KW"/>
</dbReference>
<dbReference type="SUPFAM" id="SSF51905">
    <property type="entry name" value="FAD/NAD(P)-binding domain"/>
    <property type="match status" value="1"/>
</dbReference>
<evidence type="ECO:0000256" key="5">
    <source>
        <dbReference type="ARBA" id="ARBA00023014"/>
    </source>
</evidence>
<dbReference type="InterPro" id="IPR036188">
    <property type="entry name" value="FAD/NAD-bd_sf"/>
</dbReference>
<proteinExistence type="predicted"/>
<protein>
    <submittedName>
        <fullName evidence="6">FAD-dependent oxidoreductase</fullName>
    </submittedName>
</protein>
<evidence type="ECO:0000256" key="3">
    <source>
        <dbReference type="ARBA" id="ARBA00023002"/>
    </source>
</evidence>
<dbReference type="GO" id="GO:0016491">
    <property type="term" value="F:oxidoreductase activity"/>
    <property type="evidence" value="ECO:0007669"/>
    <property type="project" value="UniProtKB-KW"/>
</dbReference>
<dbReference type="Pfam" id="PF12831">
    <property type="entry name" value="FAD_oxidored"/>
    <property type="match status" value="1"/>
</dbReference>
<evidence type="ECO:0000313" key="6">
    <source>
        <dbReference type="EMBL" id="TGG95461.1"/>
    </source>
</evidence>
<keyword evidence="5" id="KW-0411">Iron-sulfur</keyword>
<dbReference type="PANTHER" id="PTHR43498">
    <property type="entry name" value="FERREDOXIN:COB-COM HETERODISULFIDE REDUCTASE SUBUNIT A"/>
    <property type="match status" value="1"/>
</dbReference>
<dbReference type="OrthoDB" id="9777740at2"/>
<dbReference type="AlphaFoldDB" id="A0A4Z0WIJ8"/>
<dbReference type="GO" id="GO:0051539">
    <property type="term" value="F:4 iron, 4 sulfur cluster binding"/>
    <property type="evidence" value="ECO:0007669"/>
    <property type="project" value="UniProtKB-KW"/>
</dbReference>
<dbReference type="PANTHER" id="PTHR43498:SF1">
    <property type="entry name" value="COB--COM HETERODISULFIDE REDUCTASE IRON-SULFUR SUBUNIT A"/>
    <property type="match status" value="1"/>
</dbReference>
<keyword evidence="2" id="KW-0479">Metal-binding</keyword>
<accession>A0A4Z0WIJ8</accession>
<keyword evidence="4" id="KW-0408">Iron</keyword>
<keyword evidence="1" id="KW-0004">4Fe-4S</keyword>
<keyword evidence="3" id="KW-0560">Oxidoreductase</keyword>
<evidence type="ECO:0000313" key="7">
    <source>
        <dbReference type="Proteomes" id="UP000297475"/>
    </source>
</evidence>
<comment type="caution">
    <text evidence="6">The sequence shown here is derived from an EMBL/GenBank/DDBJ whole genome shotgun (WGS) entry which is preliminary data.</text>
</comment>
<dbReference type="Gene3D" id="3.50.50.60">
    <property type="entry name" value="FAD/NAD(P)-binding domain"/>
    <property type="match status" value="1"/>
</dbReference>
<evidence type="ECO:0000256" key="4">
    <source>
        <dbReference type="ARBA" id="ARBA00023004"/>
    </source>
</evidence>
<reference evidence="6 7" key="1">
    <citation type="submission" date="2019-04" db="EMBL/GenBank/DDBJ databases">
        <title>Natronospirillum operosus gen. nov., sp. nov., a haloalkaliphilic satellite isolated from decaying biomass of laboratory culture of cyanobacterium Geitlerinema sp. and proposal of Natronospirillaceae fam. nov. and Saccharospirillaceae fam. nov.</title>
        <authorList>
            <person name="Kevbrin V."/>
            <person name="Boltyanskaya Y."/>
            <person name="Koziaeva V."/>
            <person name="Grouzdev D.S."/>
            <person name="Park M."/>
            <person name="Cho J."/>
        </authorList>
    </citation>
    <scope>NUCLEOTIDE SEQUENCE [LARGE SCALE GENOMIC DNA]</scope>
    <source>
        <strain evidence="6 7">G-116</strain>
    </source>
</reference>
<dbReference type="Proteomes" id="UP000297475">
    <property type="component" value="Unassembled WGS sequence"/>
</dbReference>
<sequence>MAEHITTSTRVVRNTNKQAYRPLKADVCVVGAGIAGMSAALQASKLGRSVILVDSQPALGGQAVNSIIATFCGMFSNGTHGYQFTYGIADDILNALSRQEKALHYRHGPSTTVVYYDEVALGRWVEESVMAANITPVLGAMLLNVHVKGTRIESIDLMTRYGGVRVEADSFIDASGDAALLWQAGFACREPETQKVFGTQMVVLENINEDAQPNRKEIGARMKERGEQYGLLRQEGLGFNIPGSGIAAMNMTHIETPLDPIEASAKALIGKDQAARAVDFLKQEFPDCFGQSRIRSFGLPGIRQTRWIVGRHHLTVEELRAGKKFDDAIGRTAWPIELHDHSDGHHWIVFDEDHVHYIPLGSLVPAECTNAVAAGRCIDADSAALSSVRVMGPCIAMGMAAAHAVDLANGGSVHEIDMAQMRERTRDNVEKKTYRWDEKELASVVTV</sequence>
<dbReference type="EMBL" id="SRMF01000001">
    <property type="protein sequence ID" value="TGG95461.1"/>
    <property type="molecule type" value="Genomic_DNA"/>
</dbReference>
<evidence type="ECO:0000256" key="2">
    <source>
        <dbReference type="ARBA" id="ARBA00022723"/>
    </source>
</evidence>
<gene>
    <name evidence="6" type="ORF">E4656_03280</name>
</gene>
<keyword evidence="7" id="KW-1185">Reference proteome</keyword>
<organism evidence="6 7">
    <name type="scientific">Natronospirillum operosum</name>
    <dbReference type="NCBI Taxonomy" id="2759953"/>
    <lineage>
        <taxon>Bacteria</taxon>
        <taxon>Pseudomonadati</taxon>
        <taxon>Pseudomonadota</taxon>
        <taxon>Gammaproteobacteria</taxon>
        <taxon>Oceanospirillales</taxon>
        <taxon>Natronospirillaceae</taxon>
        <taxon>Natronospirillum</taxon>
    </lineage>
</organism>
<name>A0A4Z0WIJ8_9GAMM</name>
<evidence type="ECO:0000256" key="1">
    <source>
        <dbReference type="ARBA" id="ARBA00022485"/>
    </source>
</evidence>
<dbReference type="InterPro" id="IPR039650">
    <property type="entry name" value="HdrA-like"/>
</dbReference>